<keyword evidence="3" id="KW-1185">Reference proteome</keyword>
<dbReference type="Gene3D" id="3.50.30.30">
    <property type="match status" value="1"/>
</dbReference>
<feature type="signal peptide" evidence="1">
    <location>
        <begin position="1"/>
        <end position="21"/>
    </location>
</feature>
<dbReference type="EMBL" id="JAACNH010000004">
    <property type="protein sequence ID" value="KAG8445298.1"/>
    <property type="molecule type" value="Genomic_DNA"/>
</dbReference>
<reference evidence="2" key="1">
    <citation type="thesis" date="2020" institute="ProQuest LLC" country="789 East Eisenhower Parkway, Ann Arbor, MI, USA">
        <title>Comparative Genomics and Chromosome Evolution.</title>
        <authorList>
            <person name="Mudd A.B."/>
        </authorList>
    </citation>
    <scope>NUCLEOTIDE SEQUENCE</scope>
    <source>
        <strain evidence="2">Female2</strain>
        <tissue evidence="2">Blood</tissue>
    </source>
</reference>
<dbReference type="Proteomes" id="UP000812440">
    <property type="component" value="Chromosome 5"/>
</dbReference>
<accession>A0A8T2JNF2</accession>
<organism evidence="2 3">
    <name type="scientific">Hymenochirus boettgeri</name>
    <name type="common">Congo dwarf clawed frog</name>
    <dbReference type="NCBI Taxonomy" id="247094"/>
    <lineage>
        <taxon>Eukaryota</taxon>
        <taxon>Metazoa</taxon>
        <taxon>Chordata</taxon>
        <taxon>Craniata</taxon>
        <taxon>Vertebrata</taxon>
        <taxon>Euteleostomi</taxon>
        <taxon>Amphibia</taxon>
        <taxon>Batrachia</taxon>
        <taxon>Anura</taxon>
        <taxon>Pipoidea</taxon>
        <taxon>Pipidae</taxon>
        <taxon>Pipinae</taxon>
        <taxon>Hymenochirus</taxon>
    </lineage>
</organism>
<proteinExistence type="predicted"/>
<sequence length="132" mass="14530">MKQFCNLFHILTVIYLLPVQADITAFSTFNVSQTFEDLPARFGYRLPSDGLKGFLVISKPENACEPISPPPVLRDNTSNVFIVLIRRLDCNFDLKPFAPAASSIPGSHGCDWLPVWPPACSSGKQGDGSERC</sequence>
<protein>
    <submittedName>
        <fullName evidence="2">Uncharacterized protein</fullName>
    </submittedName>
</protein>
<dbReference type="OrthoDB" id="8062037at2759"/>
<gene>
    <name evidence="2" type="ORF">GDO86_010183</name>
</gene>
<feature type="chain" id="PRO_5035763032" evidence="1">
    <location>
        <begin position="22"/>
        <end position="132"/>
    </location>
</feature>
<keyword evidence="1" id="KW-0732">Signal</keyword>
<evidence type="ECO:0000313" key="2">
    <source>
        <dbReference type="EMBL" id="KAG8445298.1"/>
    </source>
</evidence>
<evidence type="ECO:0000256" key="1">
    <source>
        <dbReference type="SAM" id="SignalP"/>
    </source>
</evidence>
<name>A0A8T2JNF2_9PIPI</name>
<evidence type="ECO:0000313" key="3">
    <source>
        <dbReference type="Proteomes" id="UP000812440"/>
    </source>
</evidence>
<comment type="caution">
    <text evidence="2">The sequence shown here is derived from an EMBL/GenBank/DDBJ whole genome shotgun (WGS) entry which is preliminary data.</text>
</comment>
<dbReference type="AlphaFoldDB" id="A0A8T2JNF2"/>